<evidence type="ECO:0000313" key="4">
    <source>
        <dbReference type="Proteomes" id="UP000440578"/>
    </source>
</evidence>
<protein>
    <submittedName>
        <fullName evidence="2">Uncharacterized protein</fullName>
    </submittedName>
</protein>
<keyword evidence="4" id="KW-1185">Reference proteome</keyword>
<name>A0A6A4VTN0_AMPAM</name>
<feature type="signal peptide" evidence="1">
    <location>
        <begin position="1"/>
        <end position="15"/>
    </location>
</feature>
<dbReference type="Proteomes" id="UP000440578">
    <property type="component" value="Unassembled WGS sequence"/>
</dbReference>
<organism evidence="2 4">
    <name type="scientific">Amphibalanus amphitrite</name>
    <name type="common">Striped barnacle</name>
    <name type="synonym">Balanus amphitrite</name>
    <dbReference type="NCBI Taxonomy" id="1232801"/>
    <lineage>
        <taxon>Eukaryota</taxon>
        <taxon>Metazoa</taxon>
        <taxon>Ecdysozoa</taxon>
        <taxon>Arthropoda</taxon>
        <taxon>Crustacea</taxon>
        <taxon>Multicrustacea</taxon>
        <taxon>Cirripedia</taxon>
        <taxon>Thoracica</taxon>
        <taxon>Thoracicalcarea</taxon>
        <taxon>Balanomorpha</taxon>
        <taxon>Balanoidea</taxon>
        <taxon>Balanidae</taxon>
        <taxon>Amphibalaninae</taxon>
        <taxon>Amphibalanus</taxon>
    </lineage>
</organism>
<evidence type="ECO:0000313" key="3">
    <source>
        <dbReference type="EMBL" id="KAF0307617.1"/>
    </source>
</evidence>
<dbReference type="AlphaFoldDB" id="A0A6A4VTN0"/>
<dbReference type="EMBL" id="VIIS01001646">
    <property type="protein sequence ID" value="KAF0294984.1"/>
    <property type="molecule type" value="Genomic_DNA"/>
</dbReference>
<keyword evidence="1" id="KW-0732">Signal</keyword>
<evidence type="ECO:0000313" key="2">
    <source>
        <dbReference type="EMBL" id="KAF0294984.1"/>
    </source>
</evidence>
<proteinExistence type="predicted"/>
<accession>A0A6A4VTN0</accession>
<dbReference type="EMBL" id="VIIS01000556">
    <property type="protein sequence ID" value="KAF0307617.1"/>
    <property type="molecule type" value="Genomic_DNA"/>
</dbReference>
<reference evidence="2 4" key="1">
    <citation type="submission" date="2019-07" db="EMBL/GenBank/DDBJ databases">
        <title>Draft genome assembly of a fouling barnacle, Amphibalanus amphitrite (Darwin, 1854): The first reference genome for Thecostraca.</title>
        <authorList>
            <person name="Kim W."/>
        </authorList>
    </citation>
    <scope>NUCLEOTIDE SEQUENCE [LARGE SCALE GENOMIC DNA]</scope>
    <source>
        <strain evidence="2">SNU_AA5</strain>
        <tissue evidence="2">Soma without cirri and trophi</tissue>
    </source>
</reference>
<sequence>MKTLVLLCLAALALGDDDVYQSHYHDHDGHPGVPLPPIPCHGKPGCPGYPGKQETIDASGTRGSYYVEEPLSSIYVSYDHPRKGHH</sequence>
<evidence type="ECO:0000256" key="1">
    <source>
        <dbReference type="SAM" id="SignalP"/>
    </source>
</evidence>
<comment type="caution">
    <text evidence="2">The sequence shown here is derived from an EMBL/GenBank/DDBJ whole genome shotgun (WGS) entry which is preliminary data.</text>
</comment>
<gene>
    <name evidence="2" type="ORF">FJT64_007421</name>
    <name evidence="3" type="ORF">FJT64_021079</name>
</gene>
<feature type="chain" id="PRO_5036168118" evidence="1">
    <location>
        <begin position="16"/>
        <end position="86"/>
    </location>
</feature>